<dbReference type="InterPro" id="IPR051401">
    <property type="entry name" value="GtrA_CellWall_Glycosyl"/>
</dbReference>
<evidence type="ECO:0000256" key="3">
    <source>
        <dbReference type="ARBA" id="ARBA00022692"/>
    </source>
</evidence>
<evidence type="ECO:0000313" key="9">
    <source>
        <dbReference type="EMBL" id="SCZ82105.1"/>
    </source>
</evidence>
<evidence type="ECO:0000256" key="2">
    <source>
        <dbReference type="ARBA" id="ARBA00009399"/>
    </source>
</evidence>
<dbReference type="RefSeq" id="WP_092593550.1">
    <property type="nucleotide sequence ID" value="NZ_FMWL01000035.1"/>
</dbReference>
<gene>
    <name evidence="9" type="ORF">SAMN03080599_03374</name>
</gene>
<feature type="region of interest" description="Disordered" evidence="6">
    <location>
        <begin position="1"/>
        <end position="30"/>
    </location>
</feature>
<reference evidence="9 10" key="1">
    <citation type="submission" date="2016-10" db="EMBL/GenBank/DDBJ databases">
        <authorList>
            <person name="de Groot N.N."/>
        </authorList>
    </citation>
    <scope>NUCLEOTIDE SEQUENCE [LARGE SCALE GENOMIC DNA]</scope>
    <source>
        <strain evidence="9 10">DSM 2784</strain>
    </source>
</reference>
<comment type="subcellular location">
    <subcellularLocation>
        <location evidence="1">Membrane</location>
        <topology evidence="1">Multi-pass membrane protein</topology>
    </subcellularLocation>
</comment>
<protein>
    <submittedName>
        <fullName evidence="9">Putative flippase GtrA (Transmembrane translocase of bactoprenol-linked glucose)</fullName>
    </submittedName>
</protein>
<dbReference type="GO" id="GO:0005886">
    <property type="term" value="C:plasma membrane"/>
    <property type="evidence" value="ECO:0007669"/>
    <property type="project" value="TreeGrafter"/>
</dbReference>
<keyword evidence="5 7" id="KW-0472">Membrane</keyword>
<dbReference type="STRING" id="1120920.SAMN03080599_03374"/>
<organism evidence="9 10">
    <name type="scientific">Acidaminobacter hydrogenoformans DSM 2784</name>
    <dbReference type="NCBI Taxonomy" id="1120920"/>
    <lineage>
        <taxon>Bacteria</taxon>
        <taxon>Bacillati</taxon>
        <taxon>Bacillota</taxon>
        <taxon>Clostridia</taxon>
        <taxon>Peptostreptococcales</taxon>
        <taxon>Acidaminobacteraceae</taxon>
        <taxon>Acidaminobacter</taxon>
    </lineage>
</organism>
<evidence type="ECO:0000259" key="8">
    <source>
        <dbReference type="Pfam" id="PF04138"/>
    </source>
</evidence>
<dbReference type="PANTHER" id="PTHR38459">
    <property type="entry name" value="PROPHAGE BACTOPRENOL-LINKED GLUCOSE TRANSLOCASE HOMOLOG"/>
    <property type="match status" value="1"/>
</dbReference>
<keyword evidence="3 7" id="KW-0812">Transmembrane</keyword>
<sequence>MPGGRRRDLDGGQETIGKKMGKQAQQEQPQKPVLPLSAHFAKEVSMYLVFGVLTTLINLATYSVLVKLGVHYGIATSIAFVLAVFFAYETNKRFVFDSVKATKGEESRQIAAFFSSRIATFGMETAGLVLLIEVFGVGEQLSKYVMTAVVVVMNYVLSKHLVFKK</sequence>
<feature type="compositionally biased region" description="Basic and acidic residues" evidence="6">
    <location>
        <begin position="1"/>
        <end position="10"/>
    </location>
</feature>
<feature type="transmembrane region" description="Helical" evidence="7">
    <location>
        <begin position="44"/>
        <end position="64"/>
    </location>
</feature>
<feature type="domain" description="GtrA/DPMS transmembrane" evidence="8">
    <location>
        <begin position="47"/>
        <end position="163"/>
    </location>
</feature>
<evidence type="ECO:0000256" key="5">
    <source>
        <dbReference type="ARBA" id="ARBA00023136"/>
    </source>
</evidence>
<dbReference type="Proteomes" id="UP000199208">
    <property type="component" value="Unassembled WGS sequence"/>
</dbReference>
<dbReference type="OrthoDB" id="361483at2"/>
<feature type="transmembrane region" description="Helical" evidence="7">
    <location>
        <begin position="70"/>
        <end position="89"/>
    </location>
</feature>
<keyword evidence="4 7" id="KW-1133">Transmembrane helix</keyword>
<comment type="similarity">
    <text evidence="2">Belongs to the GtrA family.</text>
</comment>
<dbReference type="InterPro" id="IPR007267">
    <property type="entry name" value="GtrA_DPMS_TM"/>
</dbReference>
<proteinExistence type="inferred from homology"/>
<name>A0A1G5S6W9_9FIRM</name>
<keyword evidence="10" id="KW-1185">Reference proteome</keyword>
<evidence type="ECO:0000256" key="7">
    <source>
        <dbReference type="SAM" id="Phobius"/>
    </source>
</evidence>
<evidence type="ECO:0000256" key="1">
    <source>
        <dbReference type="ARBA" id="ARBA00004141"/>
    </source>
</evidence>
<dbReference type="PANTHER" id="PTHR38459:SF5">
    <property type="entry name" value="CELL WALL TEICHOIC ACID GLYCOSYLATION PROTEIN GTCA"/>
    <property type="match status" value="1"/>
</dbReference>
<evidence type="ECO:0000256" key="6">
    <source>
        <dbReference type="SAM" id="MobiDB-lite"/>
    </source>
</evidence>
<dbReference type="AlphaFoldDB" id="A0A1G5S6W9"/>
<evidence type="ECO:0000256" key="4">
    <source>
        <dbReference type="ARBA" id="ARBA00022989"/>
    </source>
</evidence>
<dbReference type="GO" id="GO:0000271">
    <property type="term" value="P:polysaccharide biosynthetic process"/>
    <property type="evidence" value="ECO:0007669"/>
    <property type="project" value="InterPro"/>
</dbReference>
<dbReference type="Pfam" id="PF04138">
    <property type="entry name" value="GtrA_DPMS_TM"/>
    <property type="match status" value="1"/>
</dbReference>
<evidence type="ECO:0000313" key="10">
    <source>
        <dbReference type="Proteomes" id="UP000199208"/>
    </source>
</evidence>
<dbReference type="EMBL" id="FMWL01000035">
    <property type="protein sequence ID" value="SCZ82105.1"/>
    <property type="molecule type" value="Genomic_DNA"/>
</dbReference>
<feature type="transmembrane region" description="Helical" evidence="7">
    <location>
        <begin position="144"/>
        <end position="163"/>
    </location>
</feature>
<accession>A0A1G5S6W9</accession>